<reference evidence="1 2" key="1">
    <citation type="journal article" date="2012" name="J. Bacteriol.">
        <title>Draft genome of Streptomyces tsukubaensis NRRL 18488, the producer of the clinically important immunosuppressant tacrolimus (FK506).</title>
        <authorList>
            <person name="Barreiro C."/>
            <person name="Prieto C."/>
            <person name="Sola-Landa A."/>
            <person name="Solera E."/>
            <person name="Martinez-Castro M."/>
            <person name="Perez-Redondo R."/>
            <person name="Garcia-Estrada C."/>
            <person name="Aparicio J.F."/>
            <person name="Fernandez-Martinez L.T."/>
            <person name="Santos-Aberturas J."/>
            <person name="Salehi-Najafabadi Z."/>
            <person name="Rodriguez-Garcia A."/>
            <person name="Tauch A."/>
            <person name="Martin J.F."/>
        </authorList>
    </citation>
    <scope>NUCLEOTIDE SEQUENCE [LARGE SCALE GENOMIC DNA]</scope>
    <source>
        <strain evidence="2">DSM 42081 / NBRC 108919 / NRRL 18488 / 9993</strain>
    </source>
</reference>
<dbReference type="EMBL" id="CP029159">
    <property type="protein sequence ID" value="QKM66660.1"/>
    <property type="molecule type" value="Genomic_DNA"/>
</dbReference>
<dbReference type="RefSeq" id="WP_006345613.1">
    <property type="nucleotide sequence ID" value="NZ_CP029159.1"/>
</dbReference>
<accession>I2N933</accession>
<gene>
    <name evidence="1" type="ORF">STSU_005280</name>
</gene>
<evidence type="ECO:0000313" key="1">
    <source>
        <dbReference type="EMBL" id="QKM66660.1"/>
    </source>
</evidence>
<sequence length="127" mass="14012">MSYEYEMAYAHPDSVEGLLQRGRGLGAVRALQDPQDSAVFVYDGIRHDWRWDGTDDRSLYLARVVRDLELSPAPVMYQPAGDEDSSLRACEVLKLLAPAGSDEAREGLRAYVRCTTGPAAPRGRPDG</sequence>
<name>I2N933_STRT9</name>
<dbReference type="Proteomes" id="UP000005940">
    <property type="component" value="Chromosome"/>
</dbReference>
<protein>
    <submittedName>
        <fullName evidence="1">Uncharacterized protein</fullName>
    </submittedName>
</protein>
<keyword evidence="2" id="KW-1185">Reference proteome</keyword>
<proteinExistence type="predicted"/>
<organism evidence="1 2">
    <name type="scientific">Streptomyces tsukubensis (strain DSM 42081 / NBRC 108919 / NRRL 18488 / 9993)</name>
    <dbReference type="NCBI Taxonomy" id="1114943"/>
    <lineage>
        <taxon>Bacteria</taxon>
        <taxon>Bacillati</taxon>
        <taxon>Actinomycetota</taxon>
        <taxon>Actinomycetes</taxon>
        <taxon>Kitasatosporales</taxon>
        <taxon>Streptomycetaceae</taxon>
        <taxon>Streptomyces</taxon>
    </lineage>
</organism>
<evidence type="ECO:0000313" key="2">
    <source>
        <dbReference type="Proteomes" id="UP000005940"/>
    </source>
</evidence>
<dbReference type="AlphaFoldDB" id="I2N933"/>